<accession>G7DTH1</accession>
<feature type="region of interest" description="Disordered" evidence="1">
    <location>
        <begin position="154"/>
        <end position="230"/>
    </location>
</feature>
<feature type="compositionally biased region" description="Basic residues" evidence="1">
    <location>
        <begin position="202"/>
        <end position="213"/>
    </location>
</feature>
<feature type="compositionally biased region" description="Low complexity" evidence="1">
    <location>
        <begin position="126"/>
        <end position="136"/>
    </location>
</feature>
<proteinExistence type="predicted"/>
<dbReference type="EMBL" id="BABT02000025">
    <property type="protein sequence ID" value="GAA93818.1"/>
    <property type="molecule type" value="Genomic_DNA"/>
</dbReference>
<protein>
    <submittedName>
        <fullName evidence="2">Uncharacterized protein</fullName>
    </submittedName>
</protein>
<feature type="compositionally biased region" description="Basic and acidic residues" evidence="1">
    <location>
        <begin position="345"/>
        <end position="362"/>
    </location>
</feature>
<feature type="compositionally biased region" description="Polar residues" evidence="1">
    <location>
        <begin position="278"/>
        <end position="299"/>
    </location>
</feature>
<sequence>MQRERPSREYGASCSQVAIKRLFIALRTQALRESALFRTPPVRSLASMVAADLLESQTEPSTALSLCTGTLPHHRPVTVVQLEPLTPKQQQEAKALAALGMRRPSSAIVIKLPSFSSPPSASTHASLSDRSVSSSDDTQENDNTAEMELALVRTRSPAPGHVSPETPAQVSLPRCENTANLHLSSERHNKLRPRSASDVSHRATRRRGGRRGHSVSAAPNISSEAWRGTQLTPLTEKEEFIDLMTPCWRQADDGAAHAIVLAGSQLRADAPAFAPAAQSEQPCCPVTQSAEPRSGSKPQASCDAPYSRTASSALPAASSTVPARGPMPWPSRTQADLRPVNSPREPSRDSGLRPRANTEHSTRTSPHVKSLIESFHQLHQADEGVPVSLPIHTRARTRTVSDDAGENFLARLSRCLQPQAISHEAPPDTQGRLEASQRTIIDLQHKLQVKTAVERELRQQISILDSRNSLLTSDIANATATMKTLQHSFTHSETEIQELRAKLVQLQHLNQQMQAIQCNGHSDAHAGHSRASESHIAVILRRVSAQDSRIADLTRQLRDRSEADHSSLVYNTQSPLSESLASSQDESPCQVNGQGENSDDVEEDATLTHDNEHLVDAPRSPYAPEKAPFMLQARPAYCASSRRSSLQGLPYIVSSHDCN</sequence>
<dbReference type="AlphaFoldDB" id="G7DTH1"/>
<name>G7DTH1_MIXOS</name>
<feature type="compositionally biased region" description="Polar residues" evidence="1">
    <location>
        <begin position="217"/>
        <end position="230"/>
    </location>
</feature>
<evidence type="ECO:0000256" key="1">
    <source>
        <dbReference type="SAM" id="MobiDB-lite"/>
    </source>
</evidence>
<reference evidence="2 3" key="2">
    <citation type="journal article" date="2012" name="Open Biol.">
        <title>Characteristics of nucleosomes and linker DNA regions on the genome of the basidiomycete Mixia osmundae revealed by mono- and dinucleosome mapping.</title>
        <authorList>
            <person name="Nishida H."/>
            <person name="Kondo S."/>
            <person name="Matsumoto T."/>
            <person name="Suzuki Y."/>
            <person name="Yoshikawa H."/>
            <person name="Taylor T.D."/>
            <person name="Sugiyama J."/>
        </authorList>
    </citation>
    <scope>NUCLEOTIDE SEQUENCE [LARGE SCALE GENOMIC DNA]</scope>
    <source>
        <strain evidence="3">CBS 9802 / IAM 14324 / JCM 22182 / KY 12970</strain>
    </source>
</reference>
<evidence type="ECO:0000313" key="2">
    <source>
        <dbReference type="EMBL" id="GAA93818.1"/>
    </source>
</evidence>
<keyword evidence="3" id="KW-1185">Reference proteome</keyword>
<dbReference type="Proteomes" id="UP000009131">
    <property type="component" value="Unassembled WGS sequence"/>
</dbReference>
<dbReference type="HOGENOM" id="CLU_416240_0_0_1"/>
<feature type="compositionally biased region" description="Polar residues" evidence="1">
    <location>
        <begin position="568"/>
        <end position="596"/>
    </location>
</feature>
<feature type="compositionally biased region" description="Low complexity" evidence="1">
    <location>
        <begin position="307"/>
        <end position="323"/>
    </location>
</feature>
<gene>
    <name evidence="2" type="primary">Mo00464</name>
    <name evidence="2" type="ORF">E5Q_00464</name>
</gene>
<dbReference type="InParanoid" id="G7DTH1"/>
<feature type="region of interest" description="Disordered" evidence="1">
    <location>
        <begin position="561"/>
        <end position="603"/>
    </location>
</feature>
<comment type="caution">
    <text evidence="2">The sequence shown here is derived from an EMBL/GenBank/DDBJ whole genome shotgun (WGS) entry which is preliminary data.</text>
</comment>
<evidence type="ECO:0000313" key="3">
    <source>
        <dbReference type="Proteomes" id="UP000009131"/>
    </source>
</evidence>
<feature type="region of interest" description="Disordered" evidence="1">
    <location>
        <begin position="277"/>
        <end position="367"/>
    </location>
</feature>
<dbReference type="RefSeq" id="XP_014571416.1">
    <property type="nucleotide sequence ID" value="XM_014715930.1"/>
</dbReference>
<organism evidence="2 3">
    <name type="scientific">Mixia osmundae (strain CBS 9802 / IAM 14324 / JCM 22182 / KY 12970)</name>
    <dbReference type="NCBI Taxonomy" id="764103"/>
    <lineage>
        <taxon>Eukaryota</taxon>
        <taxon>Fungi</taxon>
        <taxon>Dikarya</taxon>
        <taxon>Basidiomycota</taxon>
        <taxon>Pucciniomycotina</taxon>
        <taxon>Mixiomycetes</taxon>
        <taxon>Mixiales</taxon>
        <taxon>Mixiaceae</taxon>
        <taxon>Mixia</taxon>
    </lineage>
</organism>
<feature type="compositionally biased region" description="Polar residues" evidence="1">
    <location>
        <begin position="114"/>
        <end position="125"/>
    </location>
</feature>
<reference evidence="2 3" key="1">
    <citation type="journal article" date="2011" name="J. Gen. Appl. Microbiol.">
        <title>Draft genome sequencing of the enigmatic basidiomycete Mixia osmundae.</title>
        <authorList>
            <person name="Nishida H."/>
            <person name="Nagatsuka Y."/>
            <person name="Sugiyama J."/>
        </authorList>
    </citation>
    <scope>NUCLEOTIDE SEQUENCE [LARGE SCALE GENOMIC DNA]</scope>
    <source>
        <strain evidence="3">CBS 9802 / IAM 14324 / JCM 22182 / KY 12970</strain>
    </source>
</reference>
<feature type="region of interest" description="Disordered" evidence="1">
    <location>
        <begin position="112"/>
        <end position="142"/>
    </location>
</feature>